<comment type="caution">
    <text evidence="1">The sequence shown here is derived from an EMBL/GenBank/DDBJ whole genome shotgun (WGS) entry which is preliminary data.</text>
</comment>
<sequence>MAVHSAGGLRMDGHDDRVSLDTWSCKMVGSNNDDLVAPRYATSRLSYSIANMSDELNNQHSKSSVDLGLGLPIGDPDPSIKVVGVLCGYRRPRWRGRDRGR</sequence>
<reference evidence="1 2" key="1">
    <citation type="submission" date="2017-11" db="EMBL/GenBank/DDBJ databases">
        <title>De-novo sequencing of pomegranate (Punica granatum L.) genome.</title>
        <authorList>
            <person name="Akparov Z."/>
            <person name="Amiraslanov A."/>
            <person name="Hajiyeva S."/>
            <person name="Abbasov M."/>
            <person name="Kaur K."/>
            <person name="Hamwieh A."/>
            <person name="Solovyev V."/>
            <person name="Salamov A."/>
            <person name="Braich B."/>
            <person name="Kosarev P."/>
            <person name="Mahmoud A."/>
            <person name="Hajiyev E."/>
            <person name="Babayeva S."/>
            <person name="Izzatullayeva V."/>
            <person name="Mammadov A."/>
            <person name="Mammadov A."/>
            <person name="Sharifova S."/>
            <person name="Ojaghi J."/>
            <person name="Eynullazada K."/>
            <person name="Bayramov B."/>
            <person name="Abdulazimova A."/>
            <person name="Shahmuradov I."/>
        </authorList>
    </citation>
    <scope>NUCLEOTIDE SEQUENCE [LARGE SCALE GENOMIC DNA]</scope>
    <source>
        <strain evidence="2">cv. AG2017</strain>
        <tissue evidence="1">Leaf</tissue>
    </source>
</reference>
<dbReference type="Proteomes" id="UP000233551">
    <property type="component" value="Unassembled WGS sequence"/>
</dbReference>
<dbReference type="EMBL" id="PGOL01008127">
    <property type="protein sequence ID" value="PKI32021.1"/>
    <property type="molecule type" value="Genomic_DNA"/>
</dbReference>
<gene>
    <name evidence="1" type="ORF">CRG98_047584</name>
</gene>
<organism evidence="1 2">
    <name type="scientific">Punica granatum</name>
    <name type="common">Pomegranate</name>
    <dbReference type="NCBI Taxonomy" id="22663"/>
    <lineage>
        <taxon>Eukaryota</taxon>
        <taxon>Viridiplantae</taxon>
        <taxon>Streptophyta</taxon>
        <taxon>Embryophyta</taxon>
        <taxon>Tracheophyta</taxon>
        <taxon>Spermatophyta</taxon>
        <taxon>Magnoliopsida</taxon>
        <taxon>eudicotyledons</taxon>
        <taxon>Gunneridae</taxon>
        <taxon>Pentapetalae</taxon>
        <taxon>rosids</taxon>
        <taxon>malvids</taxon>
        <taxon>Myrtales</taxon>
        <taxon>Lythraceae</taxon>
        <taxon>Punica</taxon>
    </lineage>
</organism>
<name>A0A2I0HK37_PUNGR</name>
<accession>A0A2I0HK37</accession>
<dbReference type="AlphaFoldDB" id="A0A2I0HK37"/>
<evidence type="ECO:0000313" key="1">
    <source>
        <dbReference type="EMBL" id="PKI32021.1"/>
    </source>
</evidence>
<keyword evidence="2" id="KW-1185">Reference proteome</keyword>
<evidence type="ECO:0000313" key="2">
    <source>
        <dbReference type="Proteomes" id="UP000233551"/>
    </source>
</evidence>
<proteinExistence type="predicted"/>
<protein>
    <submittedName>
        <fullName evidence="1">Uncharacterized protein</fullName>
    </submittedName>
</protein>